<feature type="region of interest" description="Disordered" evidence="1">
    <location>
        <begin position="137"/>
        <end position="199"/>
    </location>
</feature>
<protein>
    <submittedName>
        <fullName evidence="2">Uncharacterized protein</fullName>
    </submittedName>
</protein>
<dbReference type="Proteomes" id="UP000501240">
    <property type="component" value="Chromosome"/>
</dbReference>
<evidence type="ECO:0000313" key="3">
    <source>
        <dbReference type="Proteomes" id="UP000501240"/>
    </source>
</evidence>
<dbReference type="EMBL" id="CP053892">
    <property type="protein sequence ID" value="QKG27231.1"/>
    <property type="molecule type" value="Genomic_DNA"/>
</dbReference>
<dbReference type="AlphaFoldDB" id="A0A7D3W6C9"/>
<organism evidence="2 3">
    <name type="scientific">Actinomadura verrucosospora</name>
    <dbReference type="NCBI Taxonomy" id="46165"/>
    <lineage>
        <taxon>Bacteria</taxon>
        <taxon>Bacillati</taxon>
        <taxon>Actinomycetota</taxon>
        <taxon>Actinomycetes</taxon>
        <taxon>Streptosporangiales</taxon>
        <taxon>Thermomonosporaceae</taxon>
        <taxon>Actinomadura</taxon>
    </lineage>
</organism>
<proteinExistence type="predicted"/>
<accession>A0A7D3W6C9</accession>
<reference evidence="2 3" key="1">
    <citation type="submission" date="2020-05" db="EMBL/GenBank/DDBJ databases">
        <title>Actinomadura verrucosospora NRRL-B18236 (PFL_A860) Genome sequencing and assembly.</title>
        <authorList>
            <person name="Samborskyy M."/>
        </authorList>
    </citation>
    <scope>NUCLEOTIDE SEQUENCE [LARGE SCALE GENOMIC DNA]</scope>
    <source>
        <strain evidence="2 3">NRRL:B18236</strain>
    </source>
</reference>
<evidence type="ECO:0000313" key="2">
    <source>
        <dbReference type="EMBL" id="QKG27231.1"/>
    </source>
</evidence>
<gene>
    <name evidence="2" type="ORF">ACTIVE_8884</name>
</gene>
<name>A0A7D3W6C9_ACTVE</name>
<keyword evidence="3" id="KW-1185">Reference proteome</keyword>
<sequence length="353" mass="38268">MGMFGIFKRRRTDELAQVEAEITAFGEDLARLPLTPDEHGADPGLMADYTRTLDAYEQAKAQFLGDRDRADAADVLHTLEQGRRTLDRVKAVLSGRPLCFFDPRHGPSVDRVAWAPPGGVHRDVDVCAADAVRLSEGLPPIATGRRPDPGAGTGQRPRGRPKASRTAGAGKPPAPFKVAPPQLGKRHHVKGRGDGEAQLHRPKWDIPSVLIVRLHGHGQVEQVKQGKAARLGKESFPFRVVLPLRLETEWPIRLRITCTGTWSAWLQAGDSVPVLNETIASRGPFLCRYIGGAARLHMRHREGGAYSVTELAPDFQPGPPVLSGKGISAADGEVAGSVFLHVEAKGEWLIRAG</sequence>
<evidence type="ECO:0000256" key="1">
    <source>
        <dbReference type="SAM" id="MobiDB-lite"/>
    </source>
</evidence>